<dbReference type="SUPFAM" id="SSF90002">
    <property type="entry name" value="Hypothetical protein YjiA, C-terminal domain"/>
    <property type="match status" value="1"/>
</dbReference>
<comment type="caution">
    <text evidence="4">The sequence shown here is derived from an EMBL/GenBank/DDBJ whole genome shotgun (WGS) entry which is preliminary data.</text>
</comment>
<gene>
    <name evidence="4" type="ORF">KSB_92580</name>
</gene>
<dbReference type="InterPro" id="IPR036627">
    <property type="entry name" value="CobW-likC_sf"/>
</dbReference>
<dbReference type="Pfam" id="PF07683">
    <property type="entry name" value="CobW_C"/>
    <property type="match status" value="1"/>
</dbReference>
<dbReference type="PANTHER" id="PTHR43603:SF1">
    <property type="entry name" value="ZINC-REGULATED GTPASE METALLOPROTEIN ACTIVATOR 1"/>
    <property type="match status" value="1"/>
</dbReference>
<dbReference type="PANTHER" id="PTHR43603">
    <property type="entry name" value="COBW DOMAIN-CONTAINING PROTEIN DDB_G0274527"/>
    <property type="match status" value="1"/>
</dbReference>
<dbReference type="EMBL" id="BNJG01000006">
    <property type="protein sequence ID" value="GHO60783.1"/>
    <property type="molecule type" value="Genomic_DNA"/>
</dbReference>
<dbReference type="Proteomes" id="UP000654345">
    <property type="component" value="Unassembled WGS sequence"/>
</dbReference>
<dbReference type="RefSeq" id="WP_201376812.1">
    <property type="nucleotide sequence ID" value="NZ_BNJG01000006.1"/>
</dbReference>
<evidence type="ECO:0000313" key="5">
    <source>
        <dbReference type="Proteomes" id="UP000654345"/>
    </source>
</evidence>
<organism evidence="4 5">
    <name type="scientific">Ktedonobacter robiniae</name>
    <dbReference type="NCBI Taxonomy" id="2778365"/>
    <lineage>
        <taxon>Bacteria</taxon>
        <taxon>Bacillati</taxon>
        <taxon>Chloroflexota</taxon>
        <taxon>Ktedonobacteria</taxon>
        <taxon>Ktedonobacterales</taxon>
        <taxon>Ktedonobacteraceae</taxon>
        <taxon>Ktedonobacter</taxon>
    </lineage>
</organism>
<accession>A0ABQ3V789</accession>
<evidence type="ECO:0000313" key="4">
    <source>
        <dbReference type="EMBL" id="GHO60783.1"/>
    </source>
</evidence>
<dbReference type="SMART" id="SM00833">
    <property type="entry name" value="CobW_C"/>
    <property type="match status" value="1"/>
</dbReference>
<keyword evidence="5" id="KW-1185">Reference proteome</keyword>
<name>A0ABQ3V789_9CHLR</name>
<protein>
    <recommendedName>
        <fullName evidence="3">CobW C-terminal domain-containing protein</fullName>
    </recommendedName>
</protein>
<proteinExistence type="predicted"/>
<evidence type="ECO:0000259" key="3">
    <source>
        <dbReference type="SMART" id="SM00833"/>
    </source>
</evidence>
<dbReference type="InterPro" id="IPR051927">
    <property type="entry name" value="Zn_Chap_cDPG_Synth"/>
</dbReference>
<keyword evidence="2" id="KW-0143">Chaperone</keyword>
<dbReference type="InterPro" id="IPR011629">
    <property type="entry name" value="CobW-like_C"/>
</dbReference>
<evidence type="ECO:0000256" key="2">
    <source>
        <dbReference type="ARBA" id="ARBA00023186"/>
    </source>
</evidence>
<reference evidence="4 5" key="1">
    <citation type="journal article" date="2021" name="Int. J. Syst. Evol. Microbiol.">
        <title>Reticulibacter mediterranei gen. nov., sp. nov., within the new family Reticulibacteraceae fam. nov., and Ktedonospora formicarum gen. nov., sp. nov., Ktedonobacter robiniae sp. nov., Dictyobacter formicarum sp. nov. and Dictyobacter arantiisoli sp. nov., belonging to the class Ktedonobacteria.</title>
        <authorList>
            <person name="Yabe S."/>
            <person name="Zheng Y."/>
            <person name="Wang C.M."/>
            <person name="Sakai Y."/>
            <person name="Abe K."/>
            <person name="Yokota A."/>
            <person name="Donadio S."/>
            <person name="Cavaletti L."/>
            <person name="Monciardini P."/>
        </authorList>
    </citation>
    <scope>NUCLEOTIDE SEQUENCE [LARGE SCALE GENOMIC DNA]</scope>
    <source>
        <strain evidence="4 5">SOSP1-30</strain>
    </source>
</reference>
<sequence>MNTHRFTFEQAEMSPQWLKEAPGEHTPETEEYGIRSFLYAARRPFHPQRLMHILEQRDFPGVVRSKGFIWLAARHQFASAWSQAGPIINISYAGVWWATVSQEEWPDDEYFREELQALMEPVYGDRRQEIVFIGIQIKCEKITHSLNEALLTDEEMALGWEQWRAFLNPFVAWDLAVETDLGHDHVARLVN</sequence>
<keyword evidence="1" id="KW-0547">Nucleotide-binding</keyword>
<evidence type="ECO:0000256" key="1">
    <source>
        <dbReference type="ARBA" id="ARBA00022741"/>
    </source>
</evidence>
<dbReference type="Gene3D" id="3.30.1220.10">
    <property type="entry name" value="CobW-like, C-terminal domain"/>
    <property type="match status" value="1"/>
</dbReference>
<feature type="domain" description="CobW C-terminal" evidence="3">
    <location>
        <begin position="34"/>
        <end position="150"/>
    </location>
</feature>